<reference evidence="2" key="1">
    <citation type="submission" date="2022-01" db="EMBL/GenBank/DDBJ databases">
        <authorList>
            <person name="Jo J.-H."/>
            <person name="Im W.-T."/>
        </authorList>
    </citation>
    <scope>NUCLEOTIDE SEQUENCE</scope>
    <source>
        <strain evidence="2">XY25</strain>
    </source>
</reference>
<accession>A0ABS9K6F5</accession>
<evidence type="ECO:0000313" key="2">
    <source>
        <dbReference type="EMBL" id="MCG2578759.1"/>
    </source>
</evidence>
<dbReference type="Pfam" id="PF11695">
    <property type="entry name" value="DUF3291"/>
    <property type="match status" value="1"/>
</dbReference>
<dbReference type="Proteomes" id="UP001165384">
    <property type="component" value="Unassembled WGS sequence"/>
</dbReference>
<organism evidence="2 3">
    <name type="scientific">Dechloromonas hankyongensis</name>
    <dbReference type="NCBI Taxonomy" id="2908002"/>
    <lineage>
        <taxon>Bacteria</taxon>
        <taxon>Pseudomonadati</taxon>
        <taxon>Pseudomonadota</taxon>
        <taxon>Betaproteobacteria</taxon>
        <taxon>Rhodocyclales</taxon>
        <taxon>Azonexaceae</taxon>
        <taxon>Dechloromonas</taxon>
    </lineage>
</organism>
<keyword evidence="3" id="KW-1185">Reference proteome</keyword>
<dbReference type="InterPro" id="IPR011008">
    <property type="entry name" value="Dimeric_a/b-barrel"/>
</dbReference>
<dbReference type="EMBL" id="JAKLTN010000004">
    <property type="protein sequence ID" value="MCG2578759.1"/>
    <property type="molecule type" value="Genomic_DNA"/>
</dbReference>
<evidence type="ECO:0000313" key="3">
    <source>
        <dbReference type="Proteomes" id="UP001165384"/>
    </source>
</evidence>
<sequence length="174" mass="19283">MNGISTMASCPVSLPCPMTAYHLAQVNVALARDEMTSVTMSGFVSRLDEINRLAENAKGFVWRLIGDGSDATSIRAFEDPMLLVNMSVWEDLESLKTYAYKSAHVELIRDRDAWFHKLPEAHQALWWVPAGHIPTIYEAKAKLEHIRAHGPSPVAFTFAKSFPHPGAHADAHCA</sequence>
<proteinExistence type="predicted"/>
<dbReference type="InterPro" id="IPR021708">
    <property type="entry name" value="DUF3291"/>
</dbReference>
<gene>
    <name evidence="2" type="ORF">LZ012_17310</name>
</gene>
<dbReference type="SUPFAM" id="SSF54909">
    <property type="entry name" value="Dimeric alpha+beta barrel"/>
    <property type="match status" value="1"/>
</dbReference>
<protein>
    <submittedName>
        <fullName evidence="2">DUF3291 domain-containing protein</fullName>
    </submittedName>
</protein>
<evidence type="ECO:0000259" key="1">
    <source>
        <dbReference type="Pfam" id="PF11695"/>
    </source>
</evidence>
<comment type="caution">
    <text evidence="2">The sequence shown here is derived from an EMBL/GenBank/DDBJ whole genome shotgun (WGS) entry which is preliminary data.</text>
</comment>
<name>A0ABS9K6F5_9RHOO</name>
<feature type="domain" description="DUF3291" evidence="1">
    <location>
        <begin position="23"/>
        <end position="160"/>
    </location>
</feature>
<dbReference type="RefSeq" id="WP_275712152.1">
    <property type="nucleotide sequence ID" value="NZ_JAKLTN010000004.1"/>
</dbReference>